<dbReference type="AlphaFoldDB" id="A0A1Q8E663"/>
<sequence>MNRLDRLFAMQSWSWANDCHLRMSEKVRLMSLSDQEFKDELDRMTKEIKESRYVNGHVN</sequence>
<comment type="caution">
    <text evidence="1">The sequence shown here is derived from an EMBL/GenBank/DDBJ whole genome shotgun (WGS) entry which is preliminary data.</text>
</comment>
<keyword evidence="2" id="KW-1185">Reference proteome</keyword>
<dbReference type="EMBL" id="MSJM01000007">
    <property type="protein sequence ID" value="OLF47283.1"/>
    <property type="molecule type" value="Genomic_DNA"/>
</dbReference>
<protein>
    <submittedName>
        <fullName evidence="1">Uncharacterized protein</fullName>
    </submittedName>
</protein>
<evidence type="ECO:0000313" key="1">
    <source>
        <dbReference type="EMBL" id="OLF47283.1"/>
    </source>
</evidence>
<name>A0A1Q8E663_9STRE</name>
<evidence type="ECO:0000313" key="2">
    <source>
        <dbReference type="Proteomes" id="UP000186890"/>
    </source>
</evidence>
<proteinExistence type="predicted"/>
<accession>A0A1Q8E663</accession>
<reference evidence="2" key="1">
    <citation type="submission" date="2016-12" db="EMBL/GenBank/DDBJ databases">
        <authorList>
            <person name="Gulvik C.A."/>
        </authorList>
    </citation>
    <scope>NUCLEOTIDE SEQUENCE [LARGE SCALE GENOMIC DNA]</scope>
    <source>
        <strain evidence="2">NED12-00049-6B</strain>
    </source>
</reference>
<gene>
    <name evidence="1" type="ORF">BU202_08120</name>
</gene>
<organism evidence="1 2">
    <name type="scientific">Streptococcus cuniculi</name>
    <dbReference type="NCBI Taxonomy" id="1432788"/>
    <lineage>
        <taxon>Bacteria</taxon>
        <taxon>Bacillati</taxon>
        <taxon>Bacillota</taxon>
        <taxon>Bacilli</taxon>
        <taxon>Lactobacillales</taxon>
        <taxon>Streptococcaceae</taxon>
        <taxon>Streptococcus</taxon>
    </lineage>
</organism>
<dbReference type="Proteomes" id="UP000186890">
    <property type="component" value="Unassembled WGS sequence"/>
</dbReference>